<evidence type="ECO:0000313" key="2">
    <source>
        <dbReference type="Proteomes" id="UP000053105"/>
    </source>
</evidence>
<dbReference type="EMBL" id="KQ435709">
    <property type="protein sequence ID" value="KOX79962.1"/>
    <property type="molecule type" value="Genomic_DNA"/>
</dbReference>
<proteinExistence type="predicted"/>
<dbReference type="AlphaFoldDB" id="A0A0N0BK17"/>
<organism evidence="1 2">
    <name type="scientific">Melipona quadrifasciata</name>
    <dbReference type="NCBI Taxonomy" id="166423"/>
    <lineage>
        <taxon>Eukaryota</taxon>
        <taxon>Metazoa</taxon>
        <taxon>Ecdysozoa</taxon>
        <taxon>Arthropoda</taxon>
        <taxon>Hexapoda</taxon>
        <taxon>Insecta</taxon>
        <taxon>Pterygota</taxon>
        <taxon>Neoptera</taxon>
        <taxon>Endopterygota</taxon>
        <taxon>Hymenoptera</taxon>
        <taxon>Apocrita</taxon>
        <taxon>Aculeata</taxon>
        <taxon>Apoidea</taxon>
        <taxon>Anthophila</taxon>
        <taxon>Apidae</taxon>
        <taxon>Melipona</taxon>
    </lineage>
</organism>
<gene>
    <name evidence="1" type="ORF">WN51_06374</name>
</gene>
<keyword evidence="2" id="KW-1185">Reference proteome</keyword>
<sequence>MTRNVKGKKAAKRLPRRRVRKFWPTKIAALIVSAIQDLRETKGSTPSRIIGYISYASDVADGKVKRQVSFSLLTVNSTQRPVNITCFINELRKTRVPLRTPDSLIRLIEGEVRFEERFEVRDTEEARWTLFPSDGRRIGPRESRRSAVRQATVALFAFHQGRAGGKPEKDEQVRDESTGNETARAISSSFNFAYGRVARSSEKNSGQGKSQTTLVKNNNCLIEATSTELLLKVEKNSASRIPTIRLLSIREERLHGALNNSQNGTAAALWSQLRHFGQKCYRPDFE</sequence>
<dbReference type="OrthoDB" id="6754815at2759"/>
<reference evidence="1 2" key="1">
    <citation type="submission" date="2015-07" db="EMBL/GenBank/DDBJ databases">
        <title>The genome of Melipona quadrifasciata.</title>
        <authorList>
            <person name="Pan H."/>
            <person name="Kapheim K."/>
        </authorList>
    </citation>
    <scope>NUCLEOTIDE SEQUENCE [LARGE SCALE GENOMIC DNA]</scope>
    <source>
        <strain evidence="1">0111107301</strain>
        <tissue evidence="1">Whole body</tissue>
    </source>
</reference>
<evidence type="ECO:0000313" key="1">
    <source>
        <dbReference type="EMBL" id="KOX79962.1"/>
    </source>
</evidence>
<accession>A0A0N0BK17</accession>
<protein>
    <submittedName>
        <fullName evidence="1">Uncharacterized protein</fullName>
    </submittedName>
</protein>
<dbReference type="Proteomes" id="UP000053105">
    <property type="component" value="Unassembled WGS sequence"/>
</dbReference>
<name>A0A0N0BK17_9HYME</name>